<comment type="caution">
    <text evidence="1">The sequence shown here is derived from an EMBL/GenBank/DDBJ whole genome shotgun (WGS) entry which is preliminary data.</text>
</comment>
<sequence length="150" mass="16599">MSKVEQAKIAFVYSGLIAPGITVGDPTPGIAMSCNDFPSEQLLSVNFGVIDFNGVDNYSLEIEVFYDGETVSIESNLKEIFQYQPQWGSSGEYVATMSVIQSFIAKGPGYYTLEASLLFKPPTPNSEWEVIDVKKSFFAVSKEWRNKIDG</sequence>
<name>A0A7W3DGQ2_ENTAS</name>
<accession>A0A7W3DGQ2</accession>
<evidence type="ECO:0000313" key="1">
    <source>
        <dbReference type="EMBL" id="MBA8078384.1"/>
    </source>
</evidence>
<dbReference type="EMBL" id="JABXRP010000001">
    <property type="protein sequence ID" value="MBA8078384.1"/>
    <property type="molecule type" value="Genomic_DNA"/>
</dbReference>
<gene>
    <name evidence="1" type="ORF">HV056_17815</name>
</gene>
<organism evidence="1 2">
    <name type="scientific">Enterobacter asburiae</name>
    <dbReference type="NCBI Taxonomy" id="61645"/>
    <lineage>
        <taxon>Bacteria</taxon>
        <taxon>Pseudomonadati</taxon>
        <taxon>Pseudomonadota</taxon>
        <taxon>Gammaproteobacteria</taxon>
        <taxon>Enterobacterales</taxon>
        <taxon>Enterobacteriaceae</taxon>
        <taxon>Enterobacter</taxon>
        <taxon>Enterobacter cloacae complex</taxon>
    </lineage>
</organism>
<protein>
    <submittedName>
        <fullName evidence="1">Uncharacterized protein</fullName>
    </submittedName>
</protein>
<reference evidence="1 2" key="1">
    <citation type="submission" date="2020-06" db="EMBL/GenBank/DDBJ databases">
        <title>REHAB project genomes.</title>
        <authorList>
            <person name="Shaw L.P."/>
        </authorList>
    </citation>
    <scope>NUCLEOTIDE SEQUENCE [LARGE SCALE GENOMIC DNA]</scope>
    <source>
        <strain evidence="1 2">RHBSTW-00074</strain>
    </source>
</reference>
<dbReference type="Proteomes" id="UP000533461">
    <property type="component" value="Unassembled WGS sequence"/>
</dbReference>
<evidence type="ECO:0000313" key="2">
    <source>
        <dbReference type="Proteomes" id="UP000533461"/>
    </source>
</evidence>
<dbReference type="AlphaFoldDB" id="A0A7W3DGQ2"/>
<dbReference type="RefSeq" id="WP_182383651.1">
    <property type="nucleotide sequence ID" value="NZ_JABXQT010000001.1"/>
</dbReference>
<proteinExistence type="predicted"/>